<keyword evidence="2 3" id="KW-0975">Bacterial flagellum</keyword>
<sequence>MNNVTLSAGVRANLLSLQSTADMMQTTQNRLATGNKVNSALDNPISFFTSQSLQSRAGDLNSLLDSMSNGIQTIQAANNGLTSITSTVQSMQSTLNQALQDSNWQSASYSIDSTTIGTGSVKNLTISGGAVGTTAVNVAVNSIATAGTQSTLSTSANYLAPSVADPSSVESGAFYGLSGASTYTFKVNGQDITLTSATTGTQSGDTLAHAKTSIQAQLDARFGSGAFTVGNNTAGTGFSITGKADGTNDVVISNQAGTGAAATQATFAGGAFTGLTGADTYSFDFNDGTTTHAITLTQAQGSSAANARAAIQSQLDTHYGAGAFTVSGTTGITITGKADGSNSVIISNQAAPVNAGGATAAGMGLGTTTQTSNGAVANNVTGLGLGSTTTTSYGTPADPYEFTVNGAAVTIAAGTGLAAAVTSVNAQLSGVNSKFQAFDDSGKLGIREITAQGTQLTLGGTDAASLFGGTLTNTGTAAGVAAVKTVDQLVASINGNSSLTGKVKATNDNGNLRITNLSLSDLTVVGATSSQVNGGTGGANTQTIGGNSVRKGLVQQFNTLRDQLDKYAGDASYNGINLLSGDNLKLTLNETGSSAINIQAKDANGNTLSISSVALGINSATNSDFDSNTSINSVLSTLTGALSTLRSQGSSFGSNLSAVQNRQTFTKSMINTLQTGADKLVLADTNEEGANLLALQTRRSLSTTALSMASQADQAVLQLFQ</sequence>
<organism evidence="6 7">
    <name type="scientific">Undibacter mobilis</name>
    <dbReference type="NCBI Taxonomy" id="2292256"/>
    <lineage>
        <taxon>Bacteria</taxon>
        <taxon>Pseudomonadati</taxon>
        <taxon>Pseudomonadota</taxon>
        <taxon>Alphaproteobacteria</taxon>
        <taxon>Hyphomicrobiales</taxon>
        <taxon>Nitrobacteraceae</taxon>
        <taxon>Undibacter</taxon>
    </lineage>
</organism>
<dbReference type="Gene3D" id="1.20.1330.10">
    <property type="entry name" value="f41 fragment of flagellin, N-terminal domain"/>
    <property type="match status" value="1"/>
</dbReference>
<dbReference type="Proteomes" id="UP000263993">
    <property type="component" value="Unassembled WGS sequence"/>
</dbReference>
<evidence type="ECO:0000313" key="7">
    <source>
        <dbReference type="Proteomes" id="UP000263993"/>
    </source>
</evidence>
<feature type="domain" description="Flagellin N-terminal" evidence="4">
    <location>
        <begin position="14"/>
        <end position="112"/>
    </location>
</feature>
<evidence type="ECO:0000259" key="4">
    <source>
        <dbReference type="Pfam" id="PF00669"/>
    </source>
</evidence>
<comment type="subcellular location">
    <subcellularLocation>
        <location evidence="3">Secreted</location>
    </subcellularLocation>
    <subcellularLocation>
        <location evidence="3">Bacterial flagellum</location>
    </subcellularLocation>
</comment>
<dbReference type="InterPro" id="IPR046358">
    <property type="entry name" value="Flagellin_C"/>
</dbReference>
<dbReference type="RefSeq" id="WP_115517211.1">
    <property type="nucleotide sequence ID" value="NZ_QRGO01000001.1"/>
</dbReference>
<comment type="function">
    <text evidence="3">Flagellin is the subunit protein which polymerizes to form the filaments of bacterial flagella.</text>
</comment>
<dbReference type="EMBL" id="QRGO01000001">
    <property type="protein sequence ID" value="RDV05184.1"/>
    <property type="molecule type" value="Genomic_DNA"/>
</dbReference>
<gene>
    <name evidence="6" type="ORF">DXH78_11775</name>
</gene>
<dbReference type="InterPro" id="IPR001029">
    <property type="entry name" value="Flagellin_N"/>
</dbReference>
<comment type="similarity">
    <text evidence="1 3">Belongs to the bacterial flagellin family.</text>
</comment>
<proteinExistence type="inferred from homology"/>
<dbReference type="GO" id="GO:0005576">
    <property type="term" value="C:extracellular region"/>
    <property type="evidence" value="ECO:0007669"/>
    <property type="project" value="UniProtKB-SubCell"/>
</dbReference>
<name>A0A371BC77_9BRAD</name>
<evidence type="ECO:0000313" key="6">
    <source>
        <dbReference type="EMBL" id="RDV05184.1"/>
    </source>
</evidence>
<evidence type="ECO:0000259" key="5">
    <source>
        <dbReference type="Pfam" id="PF00700"/>
    </source>
</evidence>
<dbReference type="GO" id="GO:0009288">
    <property type="term" value="C:bacterial-type flagellum"/>
    <property type="evidence" value="ECO:0007669"/>
    <property type="project" value="UniProtKB-SubCell"/>
</dbReference>
<dbReference type="Pfam" id="PF00669">
    <property type="entry name" value="Flagellin_N"/>
    <property type="match status" value="1"/>
</dbReference>
<keyword evidence="3" id="KW-0964">Secreted</keyword>
<keyword evidence="7" id="KW-1185">Reference proteome</keyword>
<evidence type="ECO:0000256" key="2">
    <source>
        <dbReference type="ARBA" id="ARBA00023143"/>
    </source>
</evidence>
<dbReference type="OrthoDB" id="9808068at2"/>
<protein>
    <recommendedName>
        <fullName evidence="3">Flagellin</fullName>
    </recommendedName>
</protein>
<dbReference type="SUPFAM" id="SSF64518">
    <property type="entry name" value="Phase 1 flagellin"/>
    <property type="match status" value="1"/>
</dbReference>
<comment type="caution">
    <text evidence="6">The sequence shown here is derived from an EMBL/GenBank/DDBJ whole genome shotgun (WGS) entry which is preliminary data.</text>
</comment>
<dbReference type="GO" id="GO:0005198">
    <property type="term" value="F:structural molecule activity"/>
    <property type="evidence" value="ECO:0007669"/>
    <property type="project" value="UniProtKB-UniRule"/>
</dbReference>
<dbReference type="Pfam" id="PF00700">
    <property type="entry name" value="Flagellin_C"/>
    <property type="match status" value="1"/>
</dbReference>
<reference evidence="7" key="1">
    <citation type="submission" date="2018-08" db="EMBL/GenBank/DDBJ databases">
        <authorList>
            <person name="Kim S.-J."/>
            <person name="Jung G.-Y."/>
        </authorList>
    </citation>
    <scope>NUCLEOTIDE SEQUENCE [LARGE SCALE GENOMIC DNA]</scope>
    <source>
        <strain evidence="7">GY_H</strain>
    </source>
</reference>
<dbReference type="AlphaFoldDB" id="A0A371BC77"/>
<feature type="domain" description="Flagellin C-terminal" evidence="5">
    <location>
        <begin position="637"/>
        <end position="720"/>
    </location>
</feature>
<accession>A0A371BC77</accession>
<evidence type="ECO:0000256" key="1">
    <source>
        <dbReference type="ARBA" id="ARBA00005709"/>
    </source>
</evidence>
<evidence type="ECO:0000256" key="3">
    <source>
        <dbReference type="RuleBase" id="RU362073"/>
    </source>
</evidence>